<dbReference type="RefSeq" id="WP_344390375.1">
    <property type="nucleotide sequence ID" value="NZ_BAAAQG010000003.1"/>
</dbReference>
<feature type="region of interest" description="Disordered" evidence="1">
    <location>
        <begin position="72"/>
        <end position="91"/>
    </location>
</feature>
<feature type="transmembrane region" description="Helical" evidence="2">
    <location>
        <begin position="155"/>
        <end position="178"/>
    </location>
</feature>
<name>A0ABN2I6L5_9ACTN</name>
<gene>
    <name evidence="3" type="ORF">GCM10009831_04750</name>
</gene>
<feature type="region of interest" description="Disordered" evidence="1">
    <location>
        <begin position="1"/>
        <end position="66"/>
    </location>
</feature>
<protein>
    <submittedName>
        <fullName evidence="3">Uncharacterized protein</fullName>
    </submittedName>
</protein>
<dbReference type="EMBL" id="BAAAQG010000003">
    <property type="protein sequence ID" value="GAA1699495.1"/>
    <property type="molecule type" value="Genomic_DNA"/>
</dbReference>
<evidence type="ECO:0000313" key="4">
    <source>
        <dbReference type="Proteomes" id="UP001500383"/>
    </source>
</evidence>
<accession>A0ABN2I6L5</accession>
<reference evidence="3 4" key="1">
    <citation type="journal article" date="2019" name="Int. J. Syst. Evol. Microbiol.">
        <title>The Global Catalogue of Microorganisms (GCM) 10K type strain sequencing project: providing services to taxonomists for standard genome sequencing and annotation.</title>
        <authorList>
            <consortium name="The Broad Institute Genomics Platform"/>
            <consortium name="The Broad Institute Genome Sequencing Center for Infectious Disease"/>
            <person name="Wu L."/>
            <person name="Ma J."/>
        </authorList>
    </citation>
    <scope>NUCLEOTIDE SEQUENCE [LARGE SCALE GENOMIC DNA]</scope>
    <source>
        <strain evidence="3 4">JCM 16002</strain>
    </source>
</reference>
<dbReference type="Proteomes" id="UP001500383">
    <property type="component" value="Unassembled WGS sequence"/>
</dbReference>
<organism evidence="3 4">
    <name type="scientific">Dietzia cercidiphylli</name>
    <dbReference type="NCBI Taxonomy" id="498199"/>
    <lineage>
        <taxon>Bacteria</taxon>
        <taxon>Bacillati</taxon>
        <taxon>Actinomycetota</taxon>
        <taxon>Actinomycetes</taxon>
        <taxon>Mycobacteriales</taxon>
        <taxon>Dietziaceae</taxon>
        <taxon>Dietzia</taxon>
    </lineage>
</organism>
<feature type="compositionally biased region" description="Basic and acidic residues" evidence="1">
    <location>
        <begin position="8"/>
        <end position="20"/>
    </location>
</feature>
<proteinExistence type="predicted"/>
<evidence type="ECO:0000256" key="1">
    <source>
        <dbReference type="SAM" id="MobiDB-lite"/>
    </source>
</evidence>
<keyword evidence="2" id="KW-0812">Transmembrane</keyword>
<keyword evidence="2" id="KW-1133">Transmembrane helix</keyword>
<keyword evidence="4" id="KW-1185">Reference proteome</keyword>
<evidence type="ECO:0000313" key="3">
    <source>
        <dbReference type="EMBL" id="GAA1699495.1"/>
    </source>
</evidence>
<sequence>MNEQFPYRPDESSDAGRDRLPAPTDQFAPIQRFPPEQFPTERFPTEQFPTRPAAGPAEPLAHEGGLPYGNSPAAPYRPDQDFAPRHLGAPPAFDNDPFVPGPYRPYLPQHLMPQHVMPQQYPPQPFMPQPFMPQPYPMQQTVFVANGGGRRVNHVLHLILTILTFGLWLPVWAVLAIANS</sequence>
<comment type="caution">
    <text evidence="3">The sequence shown here is derived from an EMBL/GenBank/DDBJ whole genome shotgun (WGS) entry which is preliminary data.</text>
</comment>
<evidence type="ECO:0000256" key="2">
    <source>
        <dbReference type="SAM" id="Phobius"/>
    </source>
</evidence>
<keyword evidence="2" id="KW-0472">Membrane</keyword>